<dbReference type="Gene3D" id="3.30.310.20">
    <property type="entry name" value="DNA-3-methyladenine glycosylase AlkA, N-terminal domain"/>
    <property type="match status" value="1"/>
</dbReference>
<name>A0A1E7Q943_9GAMM</name>
<dbReference type="GO" id="GO:0005737">
    <property type="term" value="C:cytoplasm"/>
    <property type="evidence" value="ECO:0007669"/>
    <property type="project" value="TreeGrafter"/>
</dbReference>
<dbReference type="GO" id="GO:0032131">
    <property type="term" value="F:alkylated DNA binding"/>
    <property type="evidence" value="ECO:0007669"/>
    <property type="project" value="TreeGrafter"/>
</dbReference>
<dbReference type="GO" id="GO:0006307">
    <property type="term" value="P:DNA alkylation repair"/>
    <property type="evidence" value="ECO:0007669"/>
    <property type="project" value="TreeGrafter"/>
</dbReference>
<reference evidence="5" key="1">
    <citation type="submission" date="2016-09" db="EMBL/GenBank/DDBJ databases">
        <authorList>
            <person name="Wan X."/>
            <person name="Hou S."/>
        </authorList>
    </citation>
    <scope>NUCLEOTIDE SEQUENCE [LARGE SCALE GENOMIC DNA]</scope>
    <source>
        <strain evidence="5">KH87</strain>
    </source>
</reference>
<protein>
    <recommendedName>
        <fullName evidence="3">DNA-3-methyladenine glycosylase AlkA N-terminal domain-containing protein</fullName>
    </recommendedName>
</protein>
<comment type="caution">
    <text evidence="4">The sequence shown here is derived from an EMBL/GenBank/DDBJ whole genome shotgun (WGS) entry which is preliminary data.</text>
</comment>
<dbReference type="RefSeq" id="WP_070050175.1">
    <property type="nucleotide sequence ID" value="NZ_CBCSDO010000002.1"/>
</dbReference>
<dbReference type="PANTHER" id="PTHR43003">
    <property type="entry name" value="DNA-3-METHYLADENINE GLYCOSYLASE"/>
    <property type="match status" value="1"/>
</dbReference>
<keyword evidence="5" id="KW-1185">Reference proteome</keyword>
<dbReference type="PANTHER" id="PTHR43003:SF13">
    <property type="entry name" value="DNA-3-METHYLADENINE GLYCOSYLASE 2"/>
    <property type="match status" value="1"/>
</dbReference>
<dbReference type="AlphaFoldDB" id="A0A1E7Q943"/>
<dbReference type="SUPFAM" id="SSF55945">
    <property type="entry name" value="TATA-box binding protein-like"/>
    <property type="match status" value="1"/>
</dbReference>
<evidence type="ECO:0000313" key="5">
    <source>
        <dbReference type="Proteomes" id="UP000242258"/>
    </source>
</evidence>
<dbReference type="GO" id="GO:0032993">
    <property type="term" value="C:protein-DNA complex"/>
    <property type="evidence" value="ECO:0007669"/>
    <property type="project" value="TreeGrafter"/>
</dbReference>
<evidence type="ECO:0000256" key="1">
    <source>
        <dbReference type="ARBA" id="ARBA00022763"/>
    </source>
</evidence>
<evidence type="ECO:0000256" key="2">
    <source>
        <dbReference type="ARBA" id="ARBA00023204"/>
    </source>
</evidence>
<organism evidence="4 5">
    <name type="scientific">Rheinheimera salexigens</name>
    <dbReference type="NCBI Taxonomy" id="1628148"/>
    <lineage>
        <taxon>Bacteria</taxon>
        <taxon>Pseudomonadati</taxon>
        <taxon>Pseudomonadota</taxon>
        <taxon>Gammaproteobacteria</taxon>
        <taxon>Chromatiales</taxon>
        <taxon>Chromatiaceae</taxon>
        <taxon>Rheinheimera</taxon>
    </lineage>
</organism>
<proteinExistence type="predicted"/>
<feature type="domain" description="DNA-3-methyladenine glycosylase AlkA N-terminal" evidence="3">
    <location>
        <begin position="3"/>
        <end position="117"/>
    </location>
</feature>
<dbReference type="EMBL" id="MKEK01000001">
    <property type="protein sequence ID" value="OEY70621.1"/>
    <property type="molecule type" value="Genomic_DNA"/>
</dbReference>
<evidence type="ECO:0000313" key="4">
    <source>
        <dbReference type="EMBL" id="OEY70621.1"/>
    </source>
</evidence>
<keyword evidence="2" id="KW-0234">DNA repair</keyword>
<dbReference type="InterPro" id="IPR010316">
    <property type="entry name" value="AlkA_N"/>
</dbReference>
<dbReference type="Gene3D" id="1.10.1670.10">
    <property type="entry name" value="Helix-hairpin-Helix base-excision DNA repair enzymes (C-terminal)"/>
    <property type="match status" value="1"/>
</dbReference>
<dbReference type="GO" id="GO:0008725">
    <property type="term" value="F:DNA-3-methyladenine glycosylase activity"/>
    <property type="evidence" value="ECO:0007669"/>
    <property type="project" value="TreeGrafter"/>
</dbReference>
<dbReference type="GO" id="GO:0006285">
    <property type="term" value="P:base-excision repair, AP site formation"/>
    <property type="evidence" value="ECO:0007669"/>
    <property type="project" value="TreeGrafter"/>
</dbReference>
<dbReference type="InterPro" id="IPR037046">
    <property type="entry name" value="AlkA_N_sf"/>
</dbReference>
<evidence type="ECO:0000259" key="3">
    <source>
        <dbReference type="SMART" id="SM01009"/>
    </source>
</evidence>
<dbReference type="SMART" id="SM01009">
    <property type="entry name" value="AlkA_N"/>
    <property type="match status" value="1"/>
</dbReference>
<dbReference type="InterPro" id="IPR023170">
    <property type="entry name" value="HhH_base_excis_C"/>
</dbReference>
<dbReference type="Pfam" id="PF06029">
    <property type="entry name" value="AlkA_N"/>
    <property type="match status" value="1"/>
</dbReference>
<dbReference type="STRING" id="1628148.BI198_14385"/>
<accession>A0A1E7Q943</accession>
<dbReference type="InterPro" id="IPR051912">
    <property type="entry name" value="Alkylbase_DNA_Glycosylase/TA"/>
</dbReference>
<sequence length="282" mass="31941">MIQLTLDYTPPLAWQHMLNFWQFRTLNGIDWVRDGHYGRTFCYQQQPGWFEVRVLNGRQLQLNLHYAADTDTKLLIANIRRLLDLDVDIQQVEYCLSQHRLFRQGFIPGLRIPGVWDAWEAGVRAILGQQVSVAGARTQLNRLVSALGEPLGEPLVEPLDVQLEIPSDGPKYLFPSPETVLASSLDMIKVPQLRRESLLALAGLMIEQPNAAPEQWLSIKGIGPWSINYAKLRGLSEPDIWLAGDLGIKKALQQTETVADDLNLLSPWRSYATFQLWFSLGA</sequence>
<gene>
    <name evidence="4" type="ORF">BI198_14385</name>
</gene>
<dbReference type="OrthoDB" id="9811249at2"/>
<dbReference type="SUPFAM" id="SSF48150">
    <property type="entry name" value="DNA-glycosylase"/>
    <property type="match status" value="1"/>
</dbReference>
<dbReference type="InterPro" id="IPR011257">
    <property type="entry name" value="DNA_glycosylase"/>
</dbReference>
<dbReference type="Gene3D" id="1.10.340.30">
    <property type="entry name" value="Hypothetical protein, domain 2"/>
    <property type="match status" value="1"/>
</dbReference>
<dbReference type="GO" id="GO:0043916">
    <property type="term" value="F:DNA-7-methylguanine glycosylase activity"/>
    <property type="evidence" value="ECO:0007669"/>
    <property type="project" value="TreeGrafter"/>
</dbReference>
<dbReference type="Proteomes" id="UP000242258">
    <property type="component" value="Unassembled WGS sequence"/>
</dbReference>
<keyword evidence="1" id="KW-0227">DNA damage</keyword>